<dbReference type="Proteomes" id="UP001449225">
    <property type="component" value="Unassembled WGS sequence"/>
</dbReference>
<reference evidence="12 13" key="1">
    <citation type="submission" date="2024-03" db="EMBL/GenBank/DDBJ databases">
        <title>Community enrichment and isolation of bacterial strains for fucoidan degradation.</title>
        <authorList>
            <person name="Sichert A."/>
        </authorList>
    </citation>
    <scope>NUCLEOTIDE SEQUENCE [LARGE SCALE GENOMIC DNA]</scope>
    <source>
        <strain evidence="12 13">AS76</strain>
    </source>
</reference>
<evidence type="ECO:0000256" key="3">
    <source>
        <dbReference type="ARBA" id="ARBA00006577"/>
    </source>
</evidence>
<comment type="subcellular location">
    <subcellularLocation>
        <location evidence="2">Cytoplasm</location>
    </subcellularLocation>
</comment>
<keyword evidence="13" id="KW-1185">Reference proteome</keyword>
<evidence type="ECO:0000256" key="6">
    <source>
        <dbReference type="ARBA" id="ARBA00023186"/>
    </source>
</evidence>
<sequence>MQIAENLVALIHYTLKNEAGDVLDSSAGQEPLPFVCGANNIVSGLENALLGKVVGDKLDVVVKPEEGYGDVREELVQKVDLANFQGIDNVEVGMQFMAEAPWGQQPVTVVSVEDDGVTLDGNHPLAGQVLQFSVEVTEVREATEDELAHGHVHGEDCHHDH</sequence>
<evidence type="ECO:0000256" key="1">
    <source>
        <dbReference type="ARBA" id="ARBA00000971"/>
    </source>
</evidence>
<evidence type="ECO:0000256" key="10">
    <source>
        <dbReference type="RuleBase" id="RU003915"/>
    </source>
</evidence>
<dbReference type="EMBL" id="JBBMRA010000010">
    <property type="protein sequence ID" value="MEM5536997.1"/>
    <property type="molecule type" value="Genomic_DNA"/>
</dbReference>
<accession>A0ABU9TUY8</accession>
<evidence type="ECO:0000256" key="9">
    <source>
        <dbReference type="PROSITE-ProRule" id="PRU00277"/>
    </source>
</evidence>
<keyword evidence="7 9" id="KW-0413">Isomerase</keyword>
<evidence type="ECO:0000256" key="2">
    <source>
        <dbReference type="ARBA" id="ARBA00004496"/>
    </source>
</evidence>
<feature type="domain" description="PPIase FKBP-type" evidence="11">
    <location>
        <begin position="6"/>
        <end position="70"/>
    </location>
</feature>
<proteinExistence type="inferred from homology"/>
<keyword evidence="4" id="KW-0963">Cytoplasm</keyword>
<dbReference type="InterPro" id="IPR046357">
    <property type="entry name" value="PPIase_dom_sf"/>
</dbReference>
<protein>
    <recommendedName>
        <fullName evidence="10">Peptidyl-prolyl cis-trans isomerase</fullName>
        <ecNumber evidence="10">5.2.1.8</ecNumber>
    </recommendedName>
</protein>
<keyword evidence="5 9" id="KW-0697">Rotamase</keyword>
<dbReference type="SUPFAM" id="SSF54534">
    <property type="entry name" value="FKBP-like"/>
    <property type="match status" value="1"/>
</dbReference>
<evidence type="ECO:0000256" key="5">
    <source>
        <dbReference type="ARBA" id="ARBA00023110"/>
    </source>
</evidence>
<comment type="catalytic activity">
    <reaction evidence="1 9 10">
        <text>[protein]-peptidylproline (omega=180) = [protein]-peptidylproline (omega=0)</text>
        <dbReference type="Rhea" id="RHEA:16237"/>
        <dbReference type="Rhea" id="RHEA-COMP:10747"/>
        <dbReference type="Rhea" id="RHEA-COMP:10748"/>
        <dbReference type="ChEBI" id="CHEBI:83833"/>
        <dbReference type="ChEBI" id="CHEBI:83834"/>
        <dbReference type="EC" id="5.2.1.8"/>
    </reaction>
</comment>
<evidence type="ECO:0000313" key="13">
    <source>
        <dbReference type="Proteomes" id="UP001449225"/>
    </source>
</evidence>
<dbReference type="Gene3D" id="3.10.50.40">
    <property type="match status" value="1"/>
</dbReference>
<comment type="caution">
    <text evidence="12">The sequence shown here is derived from an EMBL/GenBank/DDBJ whole genome shotgun (WGS) entry which is preliminary data.</text>
</comment>
<keyword evidence="6" id="KW-0143">Chaperone</keyword>
<gene>
    <name evidence="12" type="ORF">WNY58_11400</name>
</gene>
<dbReference type="RefSeq" id="WP_067985709.1">
    <property type="nucleotide sequence ID" value="NZ_CAXBCE010000003.1"/>
</dbReference>
<dbReference type="InterPro" id="IPR001179">
    <property type="entry name" value="PPIase_FKBP_dom"/>
</dbReference>
<dbReference type="PANTHER" id="PTHR47861:SF3">
    <property type="entry name" value="FKBP-TYPE PEPTIDYL-PROLYL CIS-TRANS ISOMERASE SLYD"/>
    <property type="match status" value="1"/>
</dbReference>
<evidence type="ECO:0000256" key="4">
    <source>
        <dbReference type="ARBA" id="ARBA00022490"/>
    </source>
</evidence>
<name>A0ABU9TUY8_9GAMM</name>
<evidence type="ECO:0000256" key="8">
    <source>
        <dbReference type="ARBA" id="ARBA00037071"/>
    </source>
</evidence>
<comment type="similarity">
    <text evidence="3 10">Belongs to the FKBP-type PPIase family.</text>
</comment>
<dbReference type="PROSITE" id="PS50059">
    <property type="entry name" value="FKBP_PPIASE"/>
    <property type="match status" value="1"/>
</dbReference>
<evidence type="ECO:0000259" key="11">
    <source>
        <dbReference type="PROSITE" id="PS50059"/>
    </source>
</evidence>
<comment type="function">
    <text evidence="8">Also involved in hydrogenase metallocenter assembly, probably by participating in the nickel insertion step. This function in hydrogenase biosynthesis requires chaperone activity and the presence of the metal-binding domain, but not PPIase activity.</text>
</comment>
<dbReference type="PANTHER" id="PTHR47861">
    <property type="entry name" value="FKBP-TYPE PEPTIDYL-PROLYL CIS-TRANS ISOMERASE SLYD"/>
    <property type="match status" value="1"/>
</dbReference>
<dbReference type="EC" id="5.2.1.8" evidence="10"/>
<dbReference type="GO" id="GO:0016853">
    <property type="term" value="F:isomerase activity"/>
    <property type="evidence" value="ECO:0007669"/>
    <property type="project" value="UniProtKB-KW"/>
</dbReference>
<organism evidence="12 13">
    <name type="scientific">Neptuniibacter pectenicola</name>
    <dbReference type="NCBI Taxonomy" id="1806669"/>
    <lineage>
        <taxon>Bacteria</taxon>
        <taxon>Pseudomonadati</taxon>
        <taxon>Pseudomonadota</taxon>
        <taxon>Gammaproteobacteria</taxon>
        <taxon>Oceanospirillales</taxon>
        <taxon>Oceanospirillaceae</taxon>
        <taxon>Neptuniibacter</taxon>
    </lineage>
</organism>
<evidence type="ECO:0000313" key="12">
    <source>
        <dbReference type="EMBL" id="MEM5536997.1"/>
    </source>
</evidence>
<evidence type="ECO:0000256" key="7">
    <source>
        <dbReference type="ARBA" id="ARBA00023235"/>
    </source>
</evidence>
<dbReference type="Pfam" id="PF00254">
    <property type="entry name" value="FKBP_C"/>
    <property type="match status" value="1"/>
</dbReference>